<dbReference type="EnsemblPlants" id="evm.model.07.1603">
    <property type="protein sequence ID" value="cds.evm.model.07.1603"/>
    <property type="gene ID" value="evm.TU.07.1603"/>
</dbReference>
<feature type="region of interest" description="Disordered" evidence="1">
    <location>
        <begin position="1"/>
        <end position="32"/>
    </location>
</feature>
<proteinExistence type="predicted"/>
<dbReference type="AlphaFoldDB" id="A0A803Q3B0"/>
<evidence type="ECO:0000313" key="2">
    <source>
        <dbReference type="EnsemblPlants" id="cds.evm.model.07.1603"/>
    </source>
</evidence>
<accession>A0A803Q3B0</accession>
<reference evidence="2" key="1">
    <citation type="submission" date="2018-11" db="EMBL/GenBank/DDBJ databases">
        <authorList>
            <person name="Grassa J C."/>
        </authorList>
    </citation>
    <scope>NUCLEOTIDE SEQUENCE [LARGE SCALE GENOMIC DNA]</scope>
</reference>
<protein>
    <submittedName>
        <fullName evidence="2">Uncharacterized protein</fullName>
    </submittedName>
</protein>
<evidence type="ECO:0000313" key="3">
    <source>
        <dbReference type="Proteomes" id="UP000596661"/>
    </source>
</evidence>
<sequence>MASSRTSQNLSRSTRTAMASSRTSQNPMRKGSDSKLRFLSLTAIWSDAILQSGKVPKGWDKLVVSVVSVETDLSSSPISDLRSPKPNFSSSVKCLYPLKYPSFPILLCVKDDQIPIERSNGREFKLSASHVTVGLIYIGNSTIADSPRNAYKYS</sequence>
<dbReference type="EMBL" id="UZAU01000673">
    <property type="status" value="NOT_ANNOTATED_CDS"/>
    <property type="molecule type" value="Genomic_DNA"/>
</dbReference>
<evidence type="ECO:0000256" key="1">
    <source>
        <dbReference type="SAM" id="MobiDB-lite"/>
    </source>
</evidence>
<organism evidence="2 3">
    <name type="scientific">Cannabis sativa</name>
    <name type="common">Hemp</name>
    <name type="synonym">Marijuana</name>
    <dbReference type="NCBI Taxonomy" id="3483"/>
    <lineage>
        <taxon>Eukaryota</taxon>
        <taxon>Viridiplantae</taxon>
        <taxon>Streptophyta</taxon>
        <taxon>Embryophyta</taxon>
        <taxon>Tracheophyta</taxon>
        <taxon>Spermatophyta</taxon>
        <taxon>Magnoliopsida</taxon>
        <taxon>eudicotyledons</taxon>
        <taxon>Gunneridae</taxon>
        <taxon>Pentapetalae</taxon>
        <taxon>rosids</taxon>
        <taxon>fabids</taxon>
        <taxon>Rosales</taxon>
        <taxon>Cannabaceae</taxon>
        <taxon>Cannabis</taxon>
    </lineage>
</organism>
<feature type="compositionally biased region" description="Low complexity" evidence="1">
    <location>
        <begin position="11"/>
        <end position="24"/>
    </location>
</feature>
<feature type="compositionally biased region" description="Polar residues" evidence="1">
    <location>
        <begin position="1"/>
        <end position="10"/>
    </location>
</feature>
<reference evidence="2" key="2">
    <citation type="submission" date="2021-03" db="UniProtKB">
        <authorList>
            <consortium name="EnsemblPlants"/>
        </authorList>
    </citation>
    <scope>IDENTIFICATION</scope>
</reference>
<name>A0A803Q3B0_CANSA</name>
<dbReference type="Proteomes" id="UP000596661">
    <property type="component" value="Chromosome 7"/>
</dbReference>
<dbReference type="Gramene" id="evm.model.07.1603">
    <property type="protein sequence ID" value="cds.evm.model.07.1603"/>
    <property type="gene ID" value="evm.TU.07.1603"/>
</dbReference>
<keyword evidence="3" id="KW-1185">Reference proteome</keyword>